<reference evidence="1 2" key="1">
    <citation type="journal article" date="2022" name="Allergy">
        <title>Genome assembly and annotation of Periplaneta americana reveal a comprehensive cockroach allergen profile.</title>
        <authorList>
            <person name="Wang L."/>
            <person name="Xiong Q."/>
            <person name="Saelim N."/>
            <person name="Wang L."/>
            <person name="Nong W."/>
            <person name="Wan A.T."/>
            <person name="Shi M."/>
            <person name="Liu X."/>
            <person name="Cao Q."/>
            <person name="Hui J.H.L."/>
            <person name="Sookrung N."/>
            <person name="Leung T.F."/>
            <person name="Tungtrongchitr A."/>
            <person name="Tsui S.K.W."/>
        </authorList>
    </citation>
    <scope>NUCLEOTIDE SEQUENCE [LARGE SCALE GENOMIC DNA]</scope>
    <source>
        <strain evidence="1">PWHHKU_190912</strain>
    </source>
</reference>
<gene>
    <name evidence="1" type="ORF">ANN_18974</name>
</gene>
<protein>
    <submittedName>
        <fullName evidence="1">Uncharacterized protein</fullName>
    </submittedName>
</protein>
<evidence type="ECO:0000313" key="2">
    <source>
        <dbReference type="Proteomes" id="UP001148838"/>
    </source>
</evidence>
<name>A0ABQ8SQR4_PERAM</name>
<keyword evidence="2" id="KW-1185">Reference proteome</keyword>
<evidence type="ECO:0000313" key="1">
    <source>
        <dbReference type="EMBL" id="KAJ4436343.1"/>
    </source>
</evidence>
<accession>A0ABQ8SQR4</accession>
<proteinExistence type="predicted"/>
<organism evidence="1 2">
    <name type="scientific">Periplaneta americana</name>
    <name type="common">American cockroach</name>
    <name type="synonym">Blatta americana</name>
    <dbReference type="NCBI Taxonomy" id="6978"/>
    <lineage>
        <taxon>Eukaryota</taxon>
        <taxon>Metazoa</taxon>
        <taxon>Ecdysozoa</taxon>
        <taxon>Arthropoda</taxon>
        <taxon>Hexapoda</taxon>
        <taxon>Insecta</taxon>
        <taxon>Pterygota</taxon>
        <taxon>Neoptera</taxon>
        <taxon>Polyneoptera</taxon>
        <taxon>Dictyoptera</taxon>
        <taxon>Blattodea</taxon>
        <taxon>Blattoidea</taxon>
        <taxon>Blattidae</taxon>
        <taxon>Blattinae</taxon>
        <taxon>Periplaneta</taxon>
    </lineage>
</organism>
<dbReference type="Proteomes" id="UP001148838">
    <property type="component" value="Unassembled WGS sequence"/>
</dbReference>
<dbReference type="EMBL" id="JAJSOF020000023">
    <property type="protein sequence ID" value="KAJ4436343.1"/>
    <property type="molecule type" value="Genomic_DNA"/>
</dbReference>
<comment type="caution">
    <text evidence="1">The sequence shown here is derived from an EMBL/GenBank/DDBJ whole genome shotgun (WGS) entry which is preliminary data.</text>
</comment>
<sequence>MAYLRIMHEQCNGTFMNSFPNVGLDAEVLWNDLQGVQILLRLIFISGAISSQGIYIIPSKLFSPLRHHSIAFPERRLATLGGGWSRDEGGGVLSARNLGTQRTLREEAAGAAARLADFTDGGRPNGHHGAQHHHPGHGELHLKRLQNAGNVKRRIAMAKEAFNRKRSIFCGSVEKEPRKRLAKSFVWSVALHGTETWALQRSEEKRPETFEMWIWRRMERVK</sequence>